<evidence type="ECO:0000313" key="10">
    <source>
        <dbReference type="Proteomes" id="UP000327013"/>
    </source>
</evidence>
<keyword evidence="10" id="KW-1185">Reference proteome</keyword>
<keyword evidence="5 6" id="KW-0539">Nucleus</keyword>
<evidence type="ECO:0000256" key="2">
    <source>
        <dbReference type="ARBA" id="ARBA00022478"/>
    </source>
</evidence>
<feature type="compositionally biased region" description="Acidic residues" evidence="7">
    <location>
        <begin position="234"/>
        <end position="247"/>
    </location>
</feature>
<evidence type="ECO:0000256" key="7">
    <source>
        <dbReference type="SAM" id="MobiDB-lite"/>
    </source>
</evidence>
<dbReference type="Gene3D" id="3.30.1490.120">
    <property type="entry name" value="RNA polymerase Rpb7-like, N-terminal domain"/>
    <property type="match status" value="1"/>
</dbReference>
<dbReference type="GO" id="GO:0006361">
    <property type="term" value="P:transcription initiation at RNA polymerase I promoter"/>
    <property type="evidence" value="ECO:0007669"/>
    <property type="project" value="UniProtKB-ARBA"/>
</dbReference>
<feature type="region of interest" description="Disordered" evidence="7">
    <location>
        <begin position="1"/>
        <end position="79"/>
    </location>
</feature>
<gene>
    <name evidence="9" type="ORF">FH972_025199</name>
</gene>
<protein>
    <recommendedName>
        <fullName evidence="6">DNA-directed RNA polymerase subunit</fullName>
    </recommendedName>
</protein>
<reference evidence="9 10" key="1">
    <citation type="submission" date="2019-06" db="EMBL/GenBank/DDBJ databases">
        <title>A chromosomal-level reference genome of Carpinus fangiana (Coryloideae, Betulaceae).</title>
        <authorList>
            <person name="Yang X."/>
            <person name="Wang Z."/>
            <person name="Zhang L."/>
            <person name="Hao G."/>
            <person name="Liu J."/>
            <person name="Yang Y."/>
        </authorList>
    </citation>
    <scope>NUCLEOTIDE SEQUENCE [LARGE SCALE GENOMIC DNA]</scope>
    <source>
        <strain evidence="9">Cfa_2016G</strain>
        <tissue evidence="9">Leaf</tissue>
    </source>
</reference>
<comment type="caution">
    <text evidence="9">The sequence shown here is derived from an EMBL/GenBank/DDBJ whole genome shotgun (WGS) entry which is preliminary data.</text>
</comment>
<keyword evidence="2 6" id="KW-0240">DNA-directed RNA polymerase</keyword>
<feature type="region of interest" description="Disordered" evidence="7">
    <location>
        <begin position="222"/>
        <end position="249"/>
    </location>
</feature>
<keyword evidence="4 6" id="KW-0804">Transcription</keyword>
<dbReference type="InterPro" id="IPR045113">
    <property type="entry name" value="Rpb7-like"/>
</dbReference>
<evidence type="ECO:0000313" key="9">
    <source>
        <dbReference type="EMBL" id="KAB8446217.1"/>
    </source>
</evidence>
<dbReference type="Gene3D" id="2.40.50.1060">
    <property type="match status" value="1"/>
</dbReference>
<name>A0A5N6L0P5_9ROSI</name>
<organism evidence="9 10">
    <name type="scientific">Carpinus fangiana</name>
    <dbReference type="NCBI Taxonomy" id="176857"/>
    <lineage>
        <taxon>Eukaryota</taxon>
        <taxon>Viridiplantae</taxon>
        <taxon>Streptophyta</taxon>
        <taxon>Embryophyta</taxon>
        <taxon>Tracheophyta</taxon>
        <taxon>Spermatophyta</taxon>
        <taxon>Magnoliopsida</taxon>
        <taxon>eudicotyledons</taxon>
        <taxon>Gunneridae</taxon>
        <taxon>Pentapetalae</taxon>
        <taxon>rosids</taxon>
        <taxon>fabids</taxon>
        <taxon>Fagales</taxon>
        <taxon>Betulaceae</taxon>
        <taxon>Carpinus</taxon>
    </lineage>
</organism>
<feature type="compositionally biased region" description="Polar residues" evidence="7">
    <location>
        <begin position="62"/>
        <end position="79"/>
    </location>
</feature>
<sequence>MSVETASKHKTSASKSASKHSRKRTHDQSSLSQASSSADPALESPTKKVRTLGHRFKEPATSLGSLTANGDANGARSSTSPFTTIRSTFYLNVPPISSRPAHALPGLCADHLSPLILTYYPPLRGVILSYSDPELSTTPPNTTNQNTEGNVPLARSVDEYGTPFIWLTATFLLLQPKKGIVLKGYPTISSESHIGLICYNLFNASIPFRHIPKDWRWEPARSKKSSVASGDHAQEEEGEGYWIDGDDNPIRNDEELQFVIRDFESVGQGAGPRDKGFLTLEGTLLSTQEEEEVEKADRAAVALKNTKTLKKVDVVKRIDETSKDGSRKKKKSKMEIKDDDY</sequence>
<dbReference type="GO" id="GO:0005736">
    <property type="term" value="C:RNA polymerase I complex"/>
    <property type="evidence" value="ECO:0007669"/>
    <property type="project" value="TreeGrafter"/>
</dbReference>
<dbReference type="InterPro" id="IPR041178">
    <property type="entry name" value="RPA43_OB"/>
</dbReference>
<feature type="compositionally biased region" description="Basic residues" evidence="7">
    <location>
        <begin position="8"/>
        <end position="25"/>
    </location>
</feature>
<dbReference type="FunFam" id="3.30.1490.120:FF:000004">
    <property type="entry name" value="RNA polymerase I subunit Rpa43"/>
    <property type="match status" value="1"/>
</dbReference>
<evidence type="ECO:0000259" key="8">
    <source>
        <dbReference type="Pfam" id="PF17875"/>
    </source>
</evidence>
<keyword evidence="3" id="KW-0597">Phosphoprotein</keyword>
<evidence type="ECO:0000256" key="6">
    <source>
        <dbReference type="RuleBase" id="RU369086"/>
    </source>
</evidence>
<dbReference type="OrthoDB" id="10250504at2759"/>
<evidence type="ECO:0000256" key="3">
    <source>
        <dbReference type="ARBA" id="ARBA00022553"/>
    </source>
</evidence>
<comment type="subcellular location">
    <subcellularLocation>
        <location evidence="1">Nucleus</location>
        <location evidence="1">Nucleolus</location>
    </subcellularLocation>
</comment>
<evidence type="ECO:0000256" key="1">
    <source>
        <dbReference type="ARBA" id="ARBA00004604"/>
    </source>
</evidence>
<dbReference type="EMBL" id="VIBQ01000038">
    <property type="protein sequence ID" value="KAB8446217.1"/>
    <property type="molecule type" value="Genomic_DNA"/>
</dbReference>
<dbReference type="GO" id="GO:0006362">
    <property type="term" value="P:transcription elongation by RNA polymerase I"/>
    <property type="evidence" value="ECO:0007669"/>
    <property type="project" value="UniProtKB-ARBA"/>
</dbReference>
<feature type="compositionally biased region" description="Low complexity" evidence="7">
    <location>
        <begin position="28"/>
        <end position="38"/>
    </location>
</feature>
<dbReference type="PANTHER" id="PTHR12709:SF5">
    <property type="entry name" value="DNA-DIRECTED RNA POLYMERASE I SUBUNIT RPA43"/>
    <property type="match status" value="1"/>
</dbReference>
<dbReference type="InterPro" id="IPR036898">
    <property type="entry name" value="RNA_pol_Rpb7-like_N_sf"/>
</dbReference>
<evidence type="ECO:0000256" key="5">
    <source>
        <dbReference type="ARBA" id="ARBA00023242"/>
    </source>
</evidence>
<accession>A0A5N6L0P5</accession>
<dbReference type="Pfam" id="PF17875">
    <property type="entry name" value="RPA43_OB"/>
    <property type="match status" value="1"/>
</dbReference>
<dbReference type="PANTHER" id="PTHR12709">
    <property type="entry name" value="DNA-DIRECTED RNA POLYMERASE II, III"/>
    <property type="match status" value="1"/>
</dbReference>
<feature type="region of interest" description="Disordered" evidence="7">
    <location>
        <begin position="320"/>
        <end position="341"/>
    </location>
</feature>
<evidence type="ECO:0000256" key="4">
    <source>
        <dbReference type="ARBA" id="ARBA00023163"/>
    </source>
</evidence>
<proteinExistence type="predicted"/>
<dbReference type="AlphaFoldDB" id="A0A5N6L0P5"/>
<feature type="domain" description="RPA43 OB" evidence="8">
    <location>
        <begin position="176"/>
        <end position="285"/>
    </location>
</feature>
<dbReference type="Proteomes" id="UP000327013">
    <property type="component" value="Unassembled WGS sequence"/>
</dbReference>
<comment type="function">
    <text evidence="6">DNA-dependent RNA polymerase which catalyzes the transcription of DNA into RNA using the four ribonucleoside triphosphates as substrates.</text>
</comment>